<organism evidence="1 2">
    <name type="scientific">Araneus ventricosus</name>
    <name type="common">Orbweaver spider</name>
    <name type="synonym">Epeira ventricosa</name>
    <dbReference type="NCBI Taxonomy" id="182803"/>
    <lineage>
        <taxon>Eukaryota</taxon>
        <taxon>Metazoa</taxon>
        <taxon>Ecdysozoa</taxon>
        <taxon>Arthropoda</taxon>
        <taxon>Chelicerata</taxon>
        <taxon>Arachnida</taxon>
        <taxon>Araneae</taxon>
        <taxon>Araneomorphae</taxon>
        <taxon>Entelegynae</taxon>
        <taxon>Araneoidea</taxon>
        <taxon>Araneidae</taxon>
        <taxon>Araneus</taxon>
    </lineage>
</organism>
<protein>
    <submittedName>
        <fullName evidence="1">Uncharacterized protein</fullName>
    </submittedName>
</protein>
<comment type="caution">
    <text evidence="1">The sequence shown here is derived from an EMBL/GenBank/DDBJ whole genome shotgun (WGS) entry which is preliminary data.</text>
</comment>
<dbReference type="EMBL" id="BGPR01043225">
    <property type="protein sequence ID" value="GBO19802.1"/>
    <property type="molecule type" value="Genomic_DNA"/>
</dbReference>
<sequence>MLIHRLGLPMPLSSIRCANSKLLDHAVMSELQYHRTFFLQNCNLDFCCKPFLLFCLYICSVVWRISADPRLLWVQRNRQPLSFLPIECSSSDLTRIVDALTSKRDVCRRQI</sequence>
<accession>A0A4Y2V5L5</accession>
<evidence type="ECO:0000313" key="1">
    <source>
        <dbReference type="EMBL" id="GBO19802.1"/>
    </source>
</evidence>
<name>A0A4Y2V5L5_ARAVE</name>
<keyword evidence="2" id="KW-1185">Reference proteome</keyword>
<dbReference type="AlphaFoldDB" id="A0A4Y2V5L5"/>
<gene>
    <name evidence="1" type="ORF">AVEN_182556_1</name>
</gene>
<evidence type="ECO:0000313" key="2">
    <source>
        <dbReference type="Proteomes" id="UP000499080"/>
    </source>
</evidence>
<proteinExistence type="predicted"/>
<dbReference type="Proteomes" id="UP000499080">
    <property type="component" value="Unassembled WGS sequence"/>
</dbReference>
<reference evidence="1 2" key="1">
    <citation type="journal article" date="2019" name="Sci. Rep.">
        <title>Orb-weaving spider Araneus ventricosus genome elucidates the spidroin gene catalogue.</title>
        <authorList>
            <person name="Kono N."/>
            <person name="Nakamura H."/>
            <person name="Ohtoshi R."/>
            <person name="Moran D.A.P."/>
            <person name="Shinohara A."/>
            <person name="Yoshida Y."/>
            <person name="Fujiwara M."/>
            <person name="Mori M."/>
            <person name="Tomita M."/>
            <person name="Arakawa K."/>
        </authorList>
    </citation>
    <scope>NUCLEOTIDE SEQUENCE [LARGE SCALE GENOMIC DNA]</scope>
</reference>